<organism evidence="2 3">
    <name type="scientific">Nonomuraea jabiensis</name>
    <dbReference type="NCBI Taxonomy" id="882448"/>
    <lineage>
        <taxon>Bacteria</taxon>
        <taxon>Bacillati</taxon>
        <taxon>Actinomycetota</taxon>
        <taxon>Actinomycetes</taxon>
        <taxon>Streptosporangiales</taxon>
        <taxon>Streptosporangiaceae</taxon>
        <taxon>Nonomuraea</taxon>
    </lineage>
</organism>
<dbReference type="EMBL" id="JACHMB010000001">
    <property type="protein sequence ID" value="MBB5782506.1"/>
    <property type="molecule type" value="Genomic_DNA"/>
</dbReference>
<evidence type="ECO:0000313" key="2">
    <source>
        <dbReference type="EMBL" id="MBB5782506.1"/>
    </source>
</evidence>
<name>A0A7W9GF19_9ACTN</name>
<evidence type="ECO:0000313" key="3">
    <source>
        <dbReference type="Proteomes" id="UP000579153"/>
    </source>
</evidence>
<dbReference type="Proteomes" id="UP000579153">
    <property type="component" value="Unassembled WGS sequence"/>
</dbReference>
<reference evidence="2 3" key="1">
    <citation type="submission" date="2020-08" db="EMBL/GenBank/DDBJ databases">
        <title>Sequencing the genomes of 1000 actinobacteria strains.</title>
        <authorList>
            <person name="Klenk H.-P."/>
        </authorList>
    </citation>
    <scope>NUCLEOTIDE SEQUENCE [LARGE SCALE GENOMIC DNA]</scope>
    <source>
        <strain evidence="2 3">DSM 45507</strain>
    </source>
</reference>
<feature type="region of interest" description="Disordered" evidence="1">
    <location>
        <begin position="1"/>
        <end position="97"/>
    </location>
</feature>
<accession>A0A7W9GF19</accession>
<keyword evidence="3" id="KW-1185">Reference proteome</keyword>
<dbReference type="AlphaFoldDB" id="A0A7W9GF19"/>
<gene>
    <name evidence="2" type="ORF">HD596_009262</name>
</gene>
<proteinExistence type="predicted"/>
<feature type="compositionally biased region" description="Basic and acidic residues" evidence="1">
    <location>
        <begin position="53"/>
        <end position="66"/>
    </location>
</feature>
<evidence type="ECO:0000256" key="1">
    <source>
        <dbReference type="SAM" id="MobiDB-lite"/>
    </source>
</evidence>
<sequence>MVEVVESSTRRTLVERTAEETSHKVEESLTEQDDLADAVKDNVPTSGPLDSAARGREPWPRVEGKLTPRWPAGGGACRRWRGRGRKAGVRGPCPGRG</sequence>
<protein>
    <submittedName>
        <fullName evidence="2">Uncharacterized protein</fullName>
    </submittedName>
</protein>
<comment type="caution">
    <text evidence="2">The sequence shown here is derived from an EMBL/GenBank/DDBJ whole genome shotgun (WGS) entry which is preliminary data.</text>
</comment>
<feature type="compositionally biased region" description="Basic and acidic residues" evidence="1">
    <location>
        <begin position="8"/>
        <end position="27"/>
    </location>
</feature>
<feature type="compositionally biased region" description="Basic residues" evidence="1">
    <location>
        <begin position="78"/>
        <end position="88"/>
    </location>
</feature>